<comment type="catalytic activity">
    <reaction evidence="11">
        <text>2 reduced [2Fe-2S]-[ferredoxin] + NADP(+) + H(+) = 2 oxidized [2Fe-2S]-[ferredoxin] + NADPH</text>
        <dbReference type="Rhea" id="RHEA:20125"/>
        <dbReference type="Rhea" id="RHEA-COMP:10000"/>
        <dbReference type="Rhea" id="RHEA-COMP:10001"/>
        <dbReference type="ChEBI" id="CHEBI:15378"/>
        <dbReference type="ChEBI" id="CHEBI:33737"/>
        <dbReference type="ChEBI" id="CHEBI:33738"/>
        <dbReference type="ChEBI" id="CHEBI:57783"/>
        <dbReference type="ChEBI" id="CHEBI:58349"/>
        <dbReference type="EC" id="1.18.1.2"/>
    </reaction>
</comment>
<evidence type="ECO:0000256" key="5">
    <source>
        <dbReference type="ARBA" id="ARBA00013903"/>
    </source>
</evidence>
<dbReference type="Pfam" id="PF00970">
    <property type="entry name" value="FAD_binding_6"/>
    <property type="match status" value="1"/>
</dbReference>
<keyword evidence="9" id="KW-0521">NADP</keyword>
<proteinExistence type="inferred from homology"/>
<reference evidence="13 14" key="1">
    <citation type="submission" date="2020-10" db="EMBL/GenBank/DDBJ databases">
        <title>Degradation of 1,4-Dioxane by Xanthobacter sp. YN2, via a Novel Group-2 Soluble Di-Iron Monooxygenase.</title>
        <authorList>
            <person name="Ma F."/>
            <person name="Wang Y."/>
            <person name="Yang J."/>
            <person name="Guo H."/>
            <person name="Su D."/>
            <person name="Yu L."/>
        </authorList>
    </citation>
    <scope>NUCLEOTIDE SEQUENCE [LARGE SCALE GENOMIC DNA]</scope>
    <source>
        <strain evidence="13 14">YN2</strain>
    </source>
</reference>
<evidence type="ECO:0000256" key="6">
    <source>
        <dbReference type="ARBA" id="ARBA00022630"/>
    </source>
</evidence>
<keyword evidence="10" id="KW-0560">Oxidoreductase</keyword>
<evidence type="ECO:0000256" key="1">
    <source>
        <dbReference type="ARBA" id="ARBA00001974"/>
    </source>
</evidence>
<dbReference type="GO" id="GO:0000166">
    <property type="term" value="F:nucleotide binding"/>
    <property type="evidence" value="ECO:0007669"/>
    <property type="project" value="UniProtKB-KW"/>
</dbReference>
<dbReference type="GO" id="GO:0042167">
    <property type="term" value="P:heme catabolic process"/>
    <property type="evidence" value="ECO:0007669"/>
    <property type="project" value="TreeGrafter"/>
</dbReference>
<evidence type="ECO:0000259" key="12">
    <source>
        <dbReference type="PROSITE" id="PS51384"/>
    </source>
</evidence>
<evidence type="ECO:0000256" key="2">
    <source>
        <dbReference type="ARBA" id="ARBA00008312"/>
    </source>
</evidence>
<dbReference type="FunFam" id="2.40.30.10:FF:000018">
    <property type="entry name" value="Ferredoxin--NADP(+) reductase"/>
    <property type="match status" value="1"/>
</dbReference>
<dbReference type="Proteomes" id="UP000596427">
    <property type="component" value="Chromosome"/>
</dbReference>
<dbReference type="InterPro" id="IPR039261">
    <property type="entry name" value="FNR_nucleotide-bd"/>
</dbReference>
<organism evidence="13 14">
    <name type="scientific">Xanthobacter dioxanivorans</name>
    <dbReference type="NCBI Taxonomy" id="2528964"/>
    <lineage>
        <taxon>Bacteria</taxon>
        <taxon>Pseudomonadati</taxon>
        <taxon>Pseudomonadota</taxon>
        <taxon>Alphaproteobacteria</taxon>
        <taxon>Hyphomicrobiales</taxon>
        <taxon>Xanthobacteraceae</taxon>
        <taxon>Xanthobacter</taxon>
    </lineage>
</organism>
<keyword evidence="7" id="KW-0547">Nucleotide-binding</keyword>
<evidence type="ECO:0000256" key="8">
    <source>
        <dbReference type="ARBA" id="ARBA00022827"/>
    </source>
</evidence>
<dbReference type="InterPro" id="IPR001709">
    <property type="entry name" value="Flavoprot_Pyr_Nucl_cyt_Rdtase"/>
</dbReference>
<evidence type="ECO:0000256" key="7">
    <source>
        <dbReference type="ARBA" id="ARBA00022741"/>
    </source>
</evidence>
<dbReference type="EMBL" id="CP063362">
    <property type="protein sequence ID" value="QRG05080.1"/>
    <property type="molecule type" value="Genomic_DNA"/>
</dbReference>
<dbReference type="RefSeq" id="WP_203191946.1">
    <property type="nucleotide sequence ID" value="NZ_CP063362.1"/>
</dbReference>
<protein>
    <recommendedName>
        <fullName evidence="5">Ferredoxin--NADP reductase</fullName>
        <ecNumber evidence="4">1.18.1.2</ecNumber>
    </recommendedName>
</protein>
<sequence>MSNFNEETVTSVHHWTDNLFSFRCTRDPGLRFLNGQFTMIGLKVDGKPLLRAYSMASANYEEDLQFFSIKVQNGPLTSRLQHLKVGDKILVGRKPTGTLVQDSLLPGKRLYLLSTGTGLAPFLSVVKDPEAYERFEKVILIHGTRTVAELAYDEFLTRDLPNHEFLGEEVRNKLIYYPTVTREPFRNQGRITDLITSGKLFSDIGVPPLSRDEDRLMLCGSPQMLKDLVALLEDRGFTEGSQSAPGHYVIEKAFVER</sequence>
<comment type="subunit">
    <text evidence="3">Monomer.</text>
</comment>
<dbReference type="AlphaFoldDB" id="A0A974SGW1"/>
<dbReference type="InterPro" id="IPR001433">
    <property type="entry name" value="OxRdtase_FAD/NAD-bd"/>
</dbReference>
<dbReference type="GO" id="GO:0004324">
    <property type="term" value="F:ferredoxin-NADP+ reductase activity"/>
    <property type="evidence" value="ECO:0007669"/>
    <property type="project" value="UniProtKB-EC"/>
</dbReference>
<dbReference type="KEGG" id="xdi:EZH22_18345"/>
<gene>
    <name evidence="13" type="ORF">EZH22_18345</name>
</gene>
<evidence type="ECO:0000256" key="10">
    <source>
        <dbReference type="ARBA" id="ARBA00023002"/>
    </source>
</evidence>
<comment type="cofactor">
    <cofactor evidence="1">
        <name>FAD</name>
        <dbReference type="ChEBI" id="CHEBI:57692"/>
    </cofactor>
</comment>
<evidence type="ECO:0000256" key="3">
    <source>
        <dbReference type="ARBA" id="ARBA00011245"/>
    </source>
</evidence>
<dbReference type="InterPro" id="IPR017927">
    <property type="entry name" value="FAD-bd_FR_type"/>
</dbReference>
<keyword evidence="6" id="KW-0285">Flavoprotein</keyword>
<dbReference type="GO" id="GO:0034599">
    <property type="term" value="P:cellular response to oxidative stress"/>
    <property type="evidence" value="ECO:0007669"/>
    <property type="project" value="TreeGrafter"/>
</dbReference>
<dbReference type="PANTHER" id="PTHR47878">
    <property type="entry name" value="OXIDOREDUCTASE FAD/NAD(P)-BINDING DOMAIN PROTEIN"/>
    <property type="match status" value="1"/>
</dbReference>
<evidence type="ECO:0000313" key="13">
    <source>
        <dbReference type="EMBL" id="QRG05080.1"/>
    </source>
</evidence>
<dbReference type="InterPro" id="IPR017938">
    <property type="entry name" value="Riboflavin_synthase-like_b-brl"/>
</dbReference>
<accession>A0A974SGW1</accession>
<evidence type="ECO:0000313" key="14">
    <source>
        <dbReference type="Proteomes" id="UP000596427"/>
    </source>
</evidence>
<dbReference type="PANTHER" id="PTHR47878:SF1">
    <property type="entry name" value="FLAVODOXIN_FERREDOXIN--NADP REDUCTASE"/>
    <property type="match status" value="1"/>
</dbReference>
<dbReference type="PROSITE" id="PS51384">
    <property type="entry name" value="FAD_FR"/>
    <property type="match status" value="1"/>
</dbReference>
<dbReference type="EC" id="1.18.1.2" evidence="4"/>
<evidence type="ECO:0000256" key="11">
    <source>
        <dbReference type="ARBA" id="ARBA00047776"/>
    </source>
</evidence>
<feature type="domain" description="FAD-binding FR-type" evidence="12">
    <location>
        <begin position="2"/>
        <end position="102"/>
    </location>
</feature>
<dbReference type="PRINTS" id="PR00371">
    <property type="entry name" value="FPNCR"/>
</dbReference>
<dbReference type="FunFam" id="3.40.50.80:FF:000002">
    <property type="entry name" value="Ferredoxin--NADP reductase"/>
    <property type="match status" value="1"/>
</dbReference>
<dbReference type="InterPro" id="IPR008333">
    <property type="entry name" value="Cbr1-like_FAD-bd_dom"/>
</dbReference>
<dbReference type="InterPro" id="IPR033892">
    <property type="entry name" value="FNR_bac"/>
</dbReference>
<dbReference type="Gene3D" id="3.40.50.80">
    <property type="entry name" value="Nucleotide-binding domain of ferredoxin-NADP reductase (FNR) module"/>
    <property type="match status" value="1"/>
</dbReference>
<dbReference type="InterPro" id="IPR051930">
    <property type="entry name" value="FNR_type-1"/>
</dbReference>
<keyword evidence="8" id="KW-0274">FAD</keyword>
<evidence type="ECO:0000256" key="9">
    <source>
        <dbReference type="ARBA" id="ARBA00022857"/>
    </source>
</evidence>
<keyword evidence="14" id="KW-1185">Reference proteome</keyword>
<dbReference type="SUPFAM" id="SSF63380">
    <property type="entry name" value="Riboflavin synthase domain-like"/>
    <property type="match status" value="1"/>
</dbReference>
<dbReference type="Pfam" id="PF00175">
    <property type="entry name" value="NAD_binding_1"/>
    <property type="match status" value="1"/>
</dbReference>
<dbReference type="CDD" id="cd06195">
    <property type="entry name" value="FNR1"/>
    <property type="match status" value="1"/>
</dbReference>
<evidence type="ECO:0000256" key="4">
    <source>
        <dbReference type="ARBA" id="ARBA00013223"/>
    </source>
</evidence>
<dbReference type="Gene3D" id="2.40.30.10">
    <property type="entry name" value="Translation factors"/>
    <property type="match status" value="1"/>
</dbReference>
<dbReference type="SUPFAM" id="SSF52343">
    <property type="entry name" value="Ferredoxin reductase-like, C-terminal NADP-linked domain"/>
    <property type="match status" value="1"/>
</dbReference>
<comment type="similarity">
    <text evidence="2">Belongs to the ferredoxin--NADP reductase type 1 family.</text>
</comment>
<name>A0A974SGW1_9HYPH</name>